<name>A0A6J5P8N5_9CAUD</name>
<evidence type="ECO:0000313" key="3">
    <source>
        <dbReference type="EMBL" id="CAB4165846.1"/>
    </source>
</evidence>
<reference evidence="2" key="1">
    <citation type="submission" date="2020-04" db="EMBL/GenBank/DDBJ databases">
        <authorList>
            <person name="Chiriac C."/>
            <person name="Salcher M."/>
            <person name="Ghai R."/>
            <person name="Kavagutti S V."/>
        </authorList>
    </citation>
    <scope>NUCLEOTIDE SEQUENCE</scope>
</reference>
<dbReference type="EMBL" id="LR797099">
    <property type="protein sequence ID" value="CAB4186924.1"/>
    <property type="molecule type" value="Genomic_DNA"/>
</dbReference>
<accession>A0A6J5P8N5</accession>
<proteinExistence type="predicted"/>
<evidence type="ECO:0000313" key="2">
    <source>
        <dbReference type="EMBL" id="CAB4163914.1"/>
    </source>
</evidence>
<evidence type="ECO:0000313" key="4">
    <source>
        <dbReference type="EMBL" id="CAB4186924.1"/>
    </source>
</evidence>
<gene>
    <name evidence="4" type="ORF">UFOVP1146_270</name>
    <name evidence="5" type="ORF">UFOVP1638_295</name>
    <name evidence="2" type="ORF">UFOVP812_183</name>
    <name evidence="3" type="ORF">UFOVP818_382</name>
</gene>
<dbReference type="EMBL" id="LR796758">
    <property type="protein sequence ID" value="CAB4163914.1"/>
    <property type="molecule type" value="Genomic_DNA"/>
</dbReference>
<sequence length="65" mass="6726">MRLREILESASVGATASGSIAPVAAPLGMQSRNGGGFFSGVSTSDPTPNTPKSMKNKKSKFQNNL</sequence>
<dbReference type="EMBL" id="LR797502">
    <property type="protein sequence ID" value="CAB4221388.1"/>
    <property type="molecule type" value="Genomic_DNA"/>
</dbReference>
<evidence type="ECO:0000256" key="1">
    <source>
        <dbReference type="SAM" id="MobiDB-lite"/>
    </source>
</evidence>
<evidence type="ECO:0000313" key="5">
    <source>
        <dbReference type="EMBL" id="CAB4221388.1"/>
    </source>
</evidence>
<feature type="compositionally biased region" description="Polar residues" evidence="1">
    <location>
        <begin position="40"/>
        <end position="53"/>
    </location>
</feature>
<feature type="compositionally biased region" description="Basic residues" evidence="1">
    <location>
        <begin position="54"/>
        <end position="65"/>
    </location>
</feature>
<feature type="region of interest" description="Disordered" evidence="1">
    <location>
        <begin position="25"/>
        <end position="65"/>
    </location>
</feature>
<protein>
    <submittedName>
        <fullName evidence="2">Uncharacterized protein</fullName>
    </submittedName>
</protein>
<dbReference type="EMBL" id="LR796776">
    <property type="protein sequence ID" value="CAB4165846.1"/>
    <property type="molecule type" value="Genomic_DNA"/>
</dbReference>
<organism evidence="2">
    <name type="scientific">uncultured Caudovirales phage</name>
    <dbReference type="NCBI Taxonomy" id="2100421"/>
    <lineage>
        <taxon>Viruses</taxon>
        <taxon>Duplodnaviria</taxon>
        <taxon>Heunggongvirae</taxon>
        <taxon>Uroviricota</taxon>
        <taxon>Caudoviricetes</taxon>
        <taxon>Peduoviridae</taxon>
        <taxon>Maltschvirus</taxon>
        <taxon>Maltschvirus maltsch</taxon>
    </lineage>
</organism>